<dbReference type="KEGG" id="rsx:RhiXN_07377"/>
<dbReference type="InterPro" id="IPR036047">
    <property type="entry name" value="F-box-like_dom_sf"/>
</dbReference>
<evidence type="ECO:0000313" key="2">
    <source>
        <dbReference type="EMBL" id="QRW25428.1"/>
    </source>
</evidence>
<evidence type="ECO:0000313" key="3">
    <source>
        <dbReference type="Proteomes" id="UP000650533"/>
    </source>
</evidence>
<evidence type="ECO:0000259" key="1">
    <source>
        <dbReference type="PROSITE" id="PS50181"/>
    </source>
</evidence>
<proteinExistence type="predicted"/>
<dbReference type="SUPFAM" id="SSF81383">
    <property type="entry name" value="F-box domain"/>
    <property type="match status" value="1"/>
</dbReference>
<name>A0A8H8P662_9AGAM</name>
<gene>
    <name evidence="2" type="ORF">RhiXN_07377</name>
</gene>
<accession>A0A8H8P662</accession>
<dbReference type="PROSITE" id="PS50181">
    <property type="entry name" value="FBOX"/>
    <property type="match status" value="1"/>
</dbReference>
<dbReference type="Proteomes" id="UP000650533">
    <property type="component" value="Chromosome 13"/>
</dbReference>
<dbReference type="InterPro" id="IPR001810">
    <property type="entry name" value="F-box_dom"/>
</dbReference>
<dbReference type="CDD" id="cd09917">
    <property type="entry name" value="F-box_SF"/>
    <property type="match status" value="1"/>
</dbReference>
<organism evidence="2 3">
    <name type="scientific">Rhizoctonia solani</name>
    <dbReference type="NCBI Taxonomy" id="456999"/>
    <lineage>
        <taxon>Eukaryota</taxon>
        <taxon>Fungi</taxon>
        <taxon>Dikarya</taxon>
        <taxon>Basidiomycota</taxon>
        <taxon>Agaricomycotina</taxon>
        <taxon>Agaricomycetes</taxon>
        <taxon>Cantharellales</taxon>
        <taxon>Ceratobasidiaceae</taxon>
        <taxon>Rhizoctonia</taxon>
    </lineage>
</organism>
<feature type="domain" description="F-box" evidence="1">
    <location>
        <begin position="4"/>
        <end position="52"/>
    </location>
</feature>
<sequence>MDSNTLYKDLPVECLLRVLGFLALPEIAVLFQTSKVWNLMISTNENTVYLQLAGGLNTACTSLDSPPDALDGRLSAEGSKADCTSLLSEDGK</sequence>
<dbReference type="AlphaFoldDB" id="A0A8H8P662"/>
<reference evidence="2" key="1">
    <citation type="submission" date="2020-05" db="EMBL/GenBank/DDBJ databases">
        <title>Evolutionary and genomic comparisons of hybrid uninucleate and nonhybrid Rhizoctonia fungi.</title>
        <authorList>
            <person name="Li C."/>
            <person name="Chen X."/>
        </authorList>
    </citation>
    <scope>NUCLEOTIDE SEQUENCE</scope>
    <source>
        <strain evidence="2">AG-1 IA</strain>
    </source>
</reference>
<protein>
    <submittedName>
        <fullName evidence="2">F-box-like domain-containing protein</fullName>
    </submittedName>
</protein>
<dbReference type="EMBL" id="CP059670">
    <property type="protein sequence ID" value="QRW25428.1"/>
    <property type="molecule type" value="Genomic_DNA"/>
</dbReference>
<dbReference type="RefSeq" id="XP_043185665.1">
    <property type="nucleotide sequence ID" value="XM_043327193.1"/>
</dbReference>
<dbReference type="GeneID" id="67029656"/>